<gene>
    <name evidence="1" type="ORF">PanWU01x14_006150</name>
</gene>
<dbReference type="Proteomes" id="UP000237105">
    <property type="component" value="Unassembled WGS sequence"/>
</dbReference>
<name>A0A2P5E3Q2_PARAD</name>
<proteinExistence type="predicted"/>
<evidence type="ECO:0008006" key="3">
    <source>
        <dbReference type="Google" id="ProtNLM"/>
    </source>
</evidence>
<protein>
    <recommendedName>
        <fullName evidence="3">FRIGIDA-like protein</fullName>
    </recommendedName>
</protein>
<keyword evidence="2" id="KW-1185">Reference proteome</keyword>
<dbReference type="EMBL" id="JXTB01000002">
    <property type="protein sequence ID" value="PON80165.1"/>
    <property type="molecule type" value="Genomic_DNA"/>
</dbReference>
<evidence type="ECO:0000313" key="2">
    <source>
        <dbReference type="Proteomes" id="UP000237105"/>
    </source>
</evidence>
<accession>A0A2P5E3Q2</accession>
<dbReference type="OrthoDB" id="10329013at2759"/>
<sequence length="186" mass="21333">MLPFIQLYREHHPTFSLQTECLRPFERSYVLQLVAIIVGTLTNTPITLVTPTLRAVVDLSWQSLCRLGMKLPVLEKLVATSEKPTALSEACESIQESVKSWRAISDEFERMKTSLASKEEELRIKFDEEVEASQGLQNSQRLLLDEVEQMKKLVAAKEDLKNHMRVFDEKVEQNSKLLNSFCCSFP</sequence>
<comment type="caution">
    <text evidence="1">The sequence shown here is derived from an EMBL/GenBank/DDBJ whole genome shotgun (WGS) entry which is preliminary data.</text>
</comment>
<evidence type="ECO:0000313" key="1">
    <source>
        <dbReference type="EMBL" id="PON80165.1"/>
    </source>
</evidence>
<organism evidence="1 2">
    <name type="scientific">Parasponia andersonii</name>
    <name type="common">Sponia andersonii</name>
    <dbReference type="NCBI Taxonomy" id="3476"/>
    <lineage>
        <taxon>Eukaryota</taxon>
        <taxon>Viridiplantae</taxon>
        <taxon>Streptophyta</taxon>
        <taxon>Embryophyta</taxon>
        <taxon>Tracheophyta</taxon>
        <taxon>Spermatophyta</taxon>
        <taxon>Magnoliopsida</taxon>
        <taxon>eudicotyledons</taxon>
        <taxon>Gunneridae</taxon>
        <taxon>Pentapetalae</taxon>
        <taxon>rosids</taxon>
        <taxon>fabids</taxon>
        <taxon>Rosales</taxon>
        <taxon>Cannabaceae</taxon>
        <taxon>Parasponia</taxon>
    </lineage>
</organism>
<dbReference type="AlphaFoldDB" id="A0A2P5E3Q2"/>
<reference evidence="2" key="1">
    <citation type="submission" date="2016-06" db="EMBL/GenBank/DDBJ databases">
        <title>Parallel loss of symbiosis genes in relatives of nitrogen-fixing non-legume Parasponia.</title>
        <authorList>
            <person name="Van Velzen R."/>
            <person name="Holmer R."/>
            <person name="Bu F."/>
            <person name="Rutten L."/>
            <person name="Van Zeijl A."/>
            <person name="Liu W."/>
            <person name="Santuari L."/>
            <person name="Cao Q."/>
            <person name="Sharma T."/>
            <person name="Shen D."/>
            <person name="Roswanjaya Y."/>
            <person name="Wardhani T."/>
            <person name="Kalhor M.S."/>
            <person name="Jansen J."/>
            <person name="Van den Hoogen J."/>
            <person name="Gungor B."/>
            <person name="Hartog M."/>
            <person name="Hontelez J."/>
            <person name="Verver J."/>
            <person name="Yang W.-C."/>
            <person name="Schijlen E."/>
            <person name="Repin R."/>
            <person name="Schilthuizen M."/>
            <person name="Schranz E."/>
            <person name="Heidstra R."/>
            <person name="Miyata K."/>
            <person name="Fedorova E."/>
            <person name="Kohlen W."/>
            <person name="Bisseling T."/>
            <person name="Smit S."/>
            <person name="Geurts R."/>
        </authorList>
    </citation>
    <scope>NUCLEOTIDE SEQUENCE [LARGE SCALE GENOMIC DNA]</scope>
    <source>
        <strain evidence="2">cv. WU1-14</strain>
    </source>
</reference>